<feature type="compositionally biased region" description="Basic and acidic residues" evidence="1">
    <location>
        <begin position="85"/>
        <end position="95"/>
    </location>
</feature>
<accession>A0A8H3HZE7</accession>
<dbReference type="AlphaFoldDB" id="A0A8H3HZE7"/>
<evidence type="ECO:0000256" key="1">
    <source>
        <dbReference type="SAM" id="MobiDB-lite"/>
    </source>
</evidence>
<reference evidence="2" key="1">
    <citation type="submission" date="2021-01" db="EMBL/GenBank/DDBJ databases">
        <authorList>
            <person name="Kaushik A."/>
        </authorList>
    </citation>
    <scope>NUCLEOTIDE SEQUENCE</scope>
    <source>
        <strain evidence="2">AG5</strain>
    </source>
</reference>
<organism evidence="2 3">
    <name type="scientific">Rhizoctonia solani</name>
    <dbReference type="NCBI Taxonomy" id="456999"/>
    <lineage>
        <taxon>Eukaryota</taxon>
        <taxon>Fungi</taxon>
        <taxon>Dikarya</taxon>
        <taxon>Basidiomycota</taxon>
        <taxon>Agaricomycotina</taxon>
        <taxon>Agaricomycetes</taxon>
        <taxon>Cantharellales</taxon>
        <taxon>Ceratobasidiaceae</taxon>
        <taxon>Rhizoctonia</taxon>
    </lineage>
</organism>
<name>A0A8H3HZE7_9AGAM</name>
<feature type="compositionally biased region" description="Polar residues" evidence="1">
    <location>
        <begin position="171"/>
        <end position="184"/>
    </location>
</feature>
<dbReference type="Proteomes" id="UP000663827">
    <property type="component" value="Unassembled WGS sequence"/>
</dbReference>
<evidence type="ECO:0000313" key="3">
    <source>
        <dbReference type="Proteomes" id="UP000663827"/>
    </source>
</evidence>
<protein>
    <submittedName>
        <fullName evidence="2">Uncharacterized protein</fullName>
    </submittedName>
</protein>
<feature type="region of interest" description="Disordered" evidence="1">
    <location>
        <begin position="56"/>
        <end position="237"/>
    </location>
</feature>
<gene>
    <name evidence="2" type="ORF">RDB_LOCUS96799</name>
</gene>
<sequence>MPLTCASFRPVQDQQTLRSCFPQVISSQPAPRPEMIIGPPSKLWLEKDSLEDAQRLRGGGMGCACCGGGGNTQQASPLEPQPELTENKPVREEQPAPKAPSKQQVPRLSLPTPPSQASQAGPSEKPSSATRSTGATLQAPSRSTRTYSSPAAPSIPPAPQSSEQSRDRRQTLPSKLSPNKSNQVSSPSGPPPIPEGFIDYGGGIMRSPAFPPSVHIAGGSRKGAGGPPPVTAPFMKD</sequence>
<feature type="compositionally biased region" description="Polar residues" evidence="1">
    <location>
        <begin position="115"/>
        <end position="147"/>
    </location>
</feature>
<comment type="caution">
    <text evidence="2">The sequence shown here is derived from an EMBL/GenBank/DDBJ whole genome shotgun (WGS) entry which is preliminary data.</text>
</comment>
<evidence type="ECO:0000313" key="2">
    <source>
        <dbReference type="EMBL" id="CAE7158775.1"/>
    </source>
</evidence>
<dbReference type="EMBL" id="CAJNJQ010002023">
    <property type="protein sequence ID" value="CAE7158775.1"/>
    <property type="molecule type" value="Genomic_DNA"/>
</dbReference>
<feature type="compositionally biased region" description="Gly residues" evidence="1">
    <location>
        <begin position="57"/>
        <end position="71"/>
    </location>
</feature>
<proteinExistence type="predicted"/>